<dbReference type="EMBL" id="BARS01059055">
    <property type="protein sequence ID" value="GAG42599.1"/>
    <property type="molecule type" value="Genomic_DNA"/>
</dbReference>
<keyword evidence="1" id="KW-0472">Membrane</keyword>
<protein>
    <submittedName>
        <fullName evidence="2">Uncharacterized protein</fullName>
    </submittedName>
</protein>
<reference evidence="2" key="1">
    <citation type="journal article" date="2014" name="Front. Microbiol.">
        <title>High frequency of phylogenetically diverse reductive dehalogenase-homologous genes in deep subseafloor sedimentary metagenomes.</title>
        <authorList>
            <person name="Kawai M."/>
            <person name="Futagami T."/>
            <person name="Toyoda A."/>
            <person name="Takaki Y."/>
            <person name="Nishi S."/>
            <person name="Hori S."/>
            <person name="Arai W."/>
            <person name="Tsubouchi T."/>
            <person name="Morono Y."/>
            <person name="Uchiyama I."/>
            <person name="Ito T."/>
            <person name="Fujiyama A."/>
            <person name="Inagaki F."/>
            <person name="Takami H."/>
        </authorList>
    </citation>
    <scope>NUCLEOTIDE SEQUENCE</scope>
    <source>
        <strain evidence="2">Expedition CK06-06</strain>
    </source>
</reference>
<sequence>LHSLASAISEIDTELGQMVDNLADLISGIGQLFTGFTTGNIFGILGGIISLVTSIFNLFTVHHSDVEE</sequence>
<keyword evidence="1" id="KW-1133">Transmembrane helix</keyword>
<dbReference type="AlphaFoldDB" id="X0XHE6"/>
<proteinExistence type="predicted"/>
<feature type="non-terminal residue" evidence="2">
    <location>
        <position position="1"/>
    </location>
</feature>
<comment type="caution">
    <text evidence="2">The sequence shown here is derived from an EMBL/GenBank/DDBJ whole genome shotgun (WGS) entry which is preliminary data.</text>
</comment>
<evidence type="ECO:0000313" key="2">
    <source>
        <dbReference type="EMBL" id="GAG42599.1"/>
    </source>
</evidence>
<name>X0XHE6_9ZZZZ</name>
<feature type="non-terminal residue" evidence="2">
    <location>
        <position position="68"/>
    </location>
</feature>
<organism evidence="2">
    <name type="scientific">marine sediment metagenome</name>
    <dbReference type="NCBI Taxonomy" id="412755"/>
    <lineage>
        <taxon>unclassified sequences</taxon>
        <taxon>metagenomes</taxon>
        <taxon>ecological metagenomes</taxon>
    </lineage>
</organism>
<evidence type="ECO:0000256" key="1">
    <source>
        <dbReference type="SAM" id="Phobius"/>
    </source>
</evidence>
<gene>
    <name evidence="2" type="ORF">S01H1_85772</name>
</gene>
<accession>X0XHE6</accession>
<keyword evidence="1" id="KW-0812">Transmembrane</keyword>
<feature type="transmembrane region" description="Helical" evidence="1">
    <location>
        <begin position="41"/>
        <end position="61"/>
    </location>
</feature>